<feature type="compositionally biased region" description="Acidic residues" evidence="5">
    <location>
        <begin position="686"/>
        <end position="697"/>
    </location>
</feature>
<dbReference type="PANTHER" id="PTHR22940:SF4">
    <property type="entry name" value="PROTEIN TIMELESS HOMOLOG"/>
    <property type="match status" value="1"/>
</dbReference>
<dbReference type="InterPro" id="IPR006906">
    <property type="entry name" value="Timeless_N"/>
</dbReference>
<dbReference type="GO" id="GO:0003677">
    <property type="term" value="F:DNA binding"/>
    <property type="evidence" value="ECO:0007669"/>
    <property type="project" value="TreeGrafter"/>
</dbReference>
<feature type="region of interest" description="Disordered" evidence="5">
    <location>
        <begin position="535"/>
        <end position="555"/>
    </location>
</feature>
<dbReference type="GeneID" id="107272959"/>
<feature type="compositionally biased region" description="Polar residues" evidence="5">
    <location>
        <begin position="969"/>
        <end position="980"/>
    </location>
</feature>
<proteinExistence type="inferred from homology"/>
<comment type="similarity">
    <text evidence="2">Belongs to the timeless family.</text>
</comment>
<keyword evidence="4" id="KW-0131">Cell cycle</keyword>
<evidence type="ECO:0000256" key="3">
    <source>
        <dbReference type="ARBA" id="ARBA00023242"/>
    </source>
</evidence>
<gene>
    <name evidence="9" type="primary">LOC107272959</name>
</gene>
<dbReference type="Pfam" id="PF05029">
    <property type="entry name" value="TIMELESS_C"/>
    <property type="match status" value="1"/>
</dbReference>
<dbReference type="GO" id="GO:0006281">
    <property type="term" value="P:DNA repair"/>
    <property type="evidence" value="ECO:0007669"/>
    <property type="project" value="TreeGrafter"/>
</dbReference>
<evidence type="ECO:0000313" key="8">
    <source>
        <dbReference type="Proteomes" id="UP000694920"/>
    </source>
</evidence>
<evidence type="ECO:0000313" key="9">
    <source>
        <dbReference type="RefSeq" id="XP_015606157.1"/>
    </source>
</evidence>
<feature type="compositionally biased region" description="Basic and acidic residues" evidence="5">
    <location>
        <begin position="1248"/>
        <end position="1265"/>
    </location>
</feature>
<evidence type="ECO:0000259" key="6">
    <source>
        <dbReference type="Pfam" id="PF04821"/>
    </source>
</evidence>
<dbReference type="Pfam" id="PF26019">
    <property type="entry name" value="HTH_TIMELESS"/>
    <property type="match status" value="1"/>
</dbReference>
<keyword evidence="8" id="KW-1185">Reference proteome</keyword>
<dbReference type="GO" id="GO:0000076">
    <property type="term" value="P:DNA replication checkpoint signaling"/>
    <property type="evidence" value="ECO:0007669"/>
    <property type="project" value="TreeGrafter"/>
</dbReference>
<dbReference type="KEGG" id="ccin:107272959"/>
<dbReference type="InterPro" id="IPR007725">
    <property type="entry name" value="TIMELESS_C"/>
</dbReference>
<sequence>MQDYLSAELSATCAALGYYDGKKYHLDRHCLDVIKDLIKYLKRDDSDHTVRRYLGQAQLLQTDLIKIFIQYPEKCDLWDVLLRLMINLTSPALVIYNEDLPTEKVSRSLYQQVVLQLQGYKVALADDSVWTVVSERFGKILNIDSGERGEENELIIERILTLVRNVLQIPPDDNEKRTDNDATIHDEVLFALHASGLVDLLLFIASNSSEQQYHMQILEIISLMLREQSASRLSKVGLERTAAEKERDGAQLQTRRDHEIKQKMERVKKYAGSRHSRFGGTFVVQNMKAIGENQLICHKPFEKIETLEFGIAKTKMKARKKKVDLVDSCQERTSALSVRMFLKEFCVEFLNGAYNPIMRYAKSIVNGAQRSESDTSHYLWALRFFMEFNRHYKFQVKYVSETISKGVFYLVQREMQHCYEAMNMDKKNISLWFQRLHVTLKAYRELLHTLMFMDKSTDNGVRHSAKVIKSNIFYEQEYREVILGQLLSYNEQKMTRAYLVDLIETVHIFLKMLEQFCSNTRHVIVQKAEAKRRKAQKRRAKAAQEERPSQPNLEELWDDLGPEISAVLYENIIPEVRSYDATISTPMEDQKMNVMKKVQKLLHNKQFEQAIGLLRSARTVWPDNDYFGRADMPVQEEFLALREIFSADLGVVENEAETADASRGNNLEGSAGNNRDNEEECHSQEYEYDEEEDEESERDVQVQETDFKFEDFLHRFANVKVVKACAALLQQFEINSDEINHCTVKLLHRIAWECKMSPMVFQASIFRTFQRILESERPQHKELRKFAIFIIRGFIEVAEKNPKSYMELLFWKTSREANDMVQGYAENEANTKVTRSMWSEVEEDELRTLFMEHQTNKYSKDLIDWILENIISDNRTRRGVIKKLKEMSLIVNSKRVNSEIQKNLPKEWSEEEIAQLTEIWEQVKEDDDPVDLIYNGLRIKRTKAKIKEKLLELSLVESRAQLRKRNTKKSNPGKSSWETRSPSPSSVEDDSDQEENQSSRRNNKARGKTENPRRKKNLRKQPVIVYTDAQLSGLLKDVIENDMKDALEWVKESMEEVLEDRDEESVDGIPLVPITDYSTVAMDSPSFQRLLRAIGIQEPANEQEAYWRIPSSMLNVTIRRRCDLIAAVLAGQFILEEPKEPSQEEPEVNSESDDDGVDVFESVKKFFASNEIEGQEKPRPSSSQVARTNSVSTSRLPKKRSDSGSGEHEAEEVVSDNGATDSADMSETKLNSSRIKSLVDSSDSEDDEIKRADLPDDAKRVRSDNSDPETPLTKKRRVLDSDEEDDTERPEAAQSRNTRKIISDDED</sequence>
<protein>
    <submittedName>
        <fullName evidence="9">Protein timeless homolog</fullName>
    </submittedName>
</protein>
<feature type="compositionally biased region" description="Polar residues" evidence="5">
    <location>
        <begin position="1180"/>
        <end position="1195"/>
    </location>
</feature>
<dbReference type="GO" id="GO:0009649">
    <property type="term" value="P:entrainment of circadian clock"/>
    <property type="evidence" value="ECO:0007669"/>
    <property type="project" value="TreeGrafter"/>
</dbReference>
<feature type="region of interest" description="Disordered" evidence="5">
    <location>
        <begin position="656"/>
        <end position="697"/>
    </location>
</feature>
<feature type="region of interest" description="Disordered" evidence="5">
    <location>
        <begin position="1169"/>
        <end position="1307"/>
    </location>
</feature>
<dbReference type="GO" id="GO:0048511">
    <property type="term" value="P:rhythmic process"/>
    <property type="evidence" value="ECO:0007669"/>
    <property type="project" value="UniProtKB-KW"/>
</dbReference>
<dbReference type="GO" id="GO:0031298">
    <property type="term" value="C:replication fork protection complex"/>
    <property type="evidence" value="ECO:0007669"/>
    <property type="project" value="TreeGrafter"/>
</dbReference>
<reference evidence="9" key="1">
    <citation type="submission" date="2025-08" db="UniProtKB">
        <authorList>
            <consortium name="RefSeq"/>
        </authorList>
    </citation>
    <scope>IDENTIFICATION</scope>
</reference>
<evidence type="ECO:0000259" key="7">
    <source>
        <dbReference type="Pfam" id="PF05029"/>
    </source>
</evidence>
<dbReference type="CTD" id="41615"/>
<name>A0AAJ7FSK1_CEPCN</name>
<dbReference type="InterPro" id="IPR044998">
    <property type="entry name" value="Timeless"/>
</dbReference>
<dbReference type="RefSeq" id="XP_015606157.1">
    <property type="nucleotide sequence ID" value="XM_015750671.2"/>
</dbReference>
<evidence type="ECO:0000256" key="4">
    <source>
        <dbReference type="ARBA" id="ARBA00023306"/>
    </source>
</evidence>
<feature type="region of interest" description="Disordered" evidence="5">
    <location>
        <begin position="962"/>
        <end position="1021"/>
    </location>
</feature>
<evidence type="ECO:0000256" key="1">
    <source>
        <dbReference type="ARBA" id="ARBA00004123"/>
    </source>
</evidence>
<feature type="region of interest" description="Disordered" evidence="5">
    <location>
        <begin position="1136"/>
        <end position="1156"/>
    </location>
</feature>
<feature type="compositionally biased region" description="Polar residues" evidence="5">
    <location>
        <begin position="1217"/>
        <end position="1235"/>
    </location>
</feature>
<dbReference type="GO" id="GO:0043111">
    <property type="term" value="P:replication fork arrest"/>
    <property type="evidence" value="ECO:0007669"/>
    <property type="project" value="TreeGrafter"/>
</dbReference>
<evidence type="ECO:0000256" key="5">
    <source>
        <dbReference type="SAM" id="MobiDB-lite"/>
    </source>
</evidence>
<dbReference type="Proteomes" id="UP000694920">
    <property type="component" value="Unplaced"/>
</dbReference>
<feature type="compositionally biased region" description="Acidic residues" evidence="5">
    <location>
        <begin position="1143"/>
        <end position="1156"/>
    </location>
</feature>
<comment type="subcellular location">
    <subcellularLocation>
        <location evidence="1">Nucleus</location>
    </subcellularLocation>
</comment>
<accession>A0AAJ7FSK1</accession>
<dbReference type="Pfam" id="PF04821">
    <property type="entry name" value="TIMELESS"/>
    <property type="match status" value="1"/>
</dbReference>
<evidence type="ECO:0000256" key="2">
    <source>
        <dbReference type="ARBA" id="ARBA00008174"/>
    </source>
</evidence>
<feature type="domain" description="Timeless C-terminal" evidence="7">
    <location>
        <begin position="1034"/>
        <end position="1113"/>
    </location>
</feature>
<feature type="domain" description="Timeless N-terminal" evidence="6">
    <location>
        <begin position="23"/>
        <end position="284"/>
    </location>
</feature>
<feature type="compositionally biased region" description="Polar residues" evidence="5">
    <location>
        <begin position="663"/>
        <end position="674"/>
    </location>
</feature>
<keyword evidence="3" id="KW-0539">Nucleus</keyword>
<feature type="compositionally biased region" description="Basic and acidic residues" evidence="5">
    <location>
        <begin position="1199"/>
        <end position="1208"/>
    </location>
</feature>
<organism evidence="8 9">
    <name type="scientific">Cephus cinctus</name>
    <name type="common">Wheat stem sawfly</name>
    <dbReference type="NCBI Taxonomy" id="211228"/>
    <lineage>
        <taxon>Eukaryota</taxon>
        <taxon>Metazoa</taxon>
        <taxon>Ecdysozoa</taxon>
        <taxon>Arthropoda</taxon>
        <taxon>Hexapoda</taxon>
        <taxon>Insecta</taxon>
        <taxon>Pterygota</taxon>
        <taxon>Neoptera</taxon>
        <taxon>Endopterygota</taxon>
        <taxon>Hymenoptera</taxon>
        <taxon>Cephoidea</taxon>
        <taxon>Cephidae</taxon>
        <taxon>Cephus</taxon>
    </lineage>
</organism>
<dbReference type="PANTHER" id="PTHR22940">
    <property type="entry name" value="TIMEOUT/TIMELESS-2"/>
    <property type="match status" value="1"/>
</dbReference>